<dbReference type="Proteomes" id="UP000075613">
    <property type="component" value="Unassembled WGS sequence"/>
</dbReference>
<dbReference type="AlphaFoldDB" id="A0A149PCD2"/>
<dbReference type="STRING" id="1399968.CI15_34810"/>
<dbReference type="SUPFAM" id="SSF51556">
    <property type="entry name" value="Metallo-dependent hydrolases"/>
    <property type="match status" value="1"/>
</dbReference>
<name>A0A149PCD2_9BURK</name>
<reference evidence="3 4" key="1">
    <citation type="journal article" date="2015" name="Int. J. Syst. Evol. Microbiol.">
        <title>Burkholderia monticola sp. nov., isolated from mountain soil.</title>
        <authorList>
            <person name="Baek I."/>
            <person name="Seo B."/>
            <person name="Lee I."/>
            <person name="Yi H."/>
            <person name="Chun J."/>
        </authorList>
    </citation>
    <scope>NUCLEOTIDE SEQUENCE [LARGE SCALE GENOMIC DNA]</scope>
    <source>
        <strain evidence="3 4">JC2948</strain>
    </source>
</reference>
<evidence type="ECO:0000313" key="3">
    <source>
        <dbReference type="EMBL" id="KXU82679.1"/>
    </source>
</evidence>
<dbReference type="Gene3D" id="3.20.20.140">
    <property type="entry name" value="Metal-dependent hydrolases"/>
    <property type="match status" value="1"/>
</dbReference>
<dbReference type="InterPro" id="IPR032466">
    <property type="entry name" value="Metal_Hydrolase"/>
</dbReference>
<dbReference type="RefSeq" id="WP_062138194.1">
    <property type="nucleotide sequence ID" value="NZ_LRBG01000039.1"/>
</dbReference>
<keyword evidence="4" id="KW-1185">Reference proteome</keyword>
<dbReference type="OrthoDB" id="8628355at2"/>
<sequence length="267" mass="29748">MPIADAQVHAWSNGVSTGHHRRTPITGDVLKAEMKQAGVDRALLVPPLWDPDGNAYALSLAEAEPQRFAVMGLLDSRLDNPDRLLRMWREQPNMRGIRFLFNTKERLQPLVDGELDGLWPIAEETGLVVALLVPNALHVVDGIARRHPQLRIIVDHLGVPRGASGPSAFDHLPALLALAEHPNVHVKAAGVGDYALDPYPFRSLETTLRRVFDAFGAERIVWASELSRLHHPYRQCVTHFSETLSWLSATDRELIMGGNLCRLLEWG</sequence>
<dbReference type="PANTHER" id="PTHR43569">
    <property type="entry name" value="AMIDOHYDROLASE"/>
    <property type="match status" value="1"/>
</dbReference>
<comment type="caution">
    <text evidence="3">The sequence shown here is derived from an EMBL/GenBank/DDBJ whole genome shotgun (WGS) entry which is preliminary data.</text>
</comment>
<dbReference type="InterPro" id="IPR052350">
    <property type="entry name" value="Metallo-dep_Lactonases"/>
</dbReference>
<dbReference type="PANTHER" id="PTHR43569:SF2">
    <property type="entry name" value="AMIDOHYDROLASE-RELATED DOMAIN-CONTAINING PROTEIN"/>
    <property type="match status" value="1"/>
</dbReference>
<organism evidence="3 4">
    <name type="scientific">Paraburkholderia monticola</name>
    <dbReference type="NCBI Taxonomy" id="1399968"/>
    <lineage>
        <taxon>Bacteria</taxon>
        <taxon>Pseudomonadati</taxon>
        <taxon>Pseudomonadota</taxon>
        <taxon>Betaproteobacteria</taxon>
        <taxon>Burkholderiales</taxon>
        <taxon>Burkholderiaceae</taxon>
        <taxon>Paraburkholderia</taxon>
    </lineage>
</organism>
<accession>A0A149PCD2</accession>
<evidence type="ECO:0000256" key="1">
    <source>
        <dbReference type="ARBA" id="ARBA00038310"/>
    </source>
</evidence>
<dbReference type="GO" id="GO:0016787">
    <property type="term" value="F:hydrolase activity"/>
    <property type="evidence" value="ECO:0007669"/>
    <property type="project" value="InterPro"/>
</dbReference>
<evidence type="ECO:0000259" key="2">
    <source>
        <dbReference type="Pfam" id="PF04909"/>
    </source>
</evidence>
<gene>
    <name evidence="3" type="ORF">CI15_34810</name>
</gene>
<dbReference type="InterPro" id="IPR006680">
    <property type="entry name" value="Amidohydro-rel"/>
</dbReference>
<protein>
    <recommendedName>
        <fullName evidence="2">Amidohydrolase-related domain-containing protein</fullName>
    </recommendedName>
</protein>
<feature type="domain" description="Amidohydrolase-related" evidence="2">
    <location>
        <begin position="17"/>
        <end position="259"/>
    </location>
</feature>
<evidence type="ECO:0000313" key="4">
    <source>
        <dbReference type="Proteomes" id="UP000075613"/>
    </source>
</evidence>
<dbReference type="Pfam" id="PF04909">
    <property type="entry name" value="Amidohydro_2"/>
    <property type="match status" value="1"/>
</dbReference>
<proteinExistence type="inferred from homology"/>
<dbReference type="EMBL" id="LRBG01000039">
    <property type="protein sequence ID" value="KXU82679.1"/>
    <property type="molecule type" value="Genomic_DNA"/>
</dbReference>
<comment type="similarity">
    <text evidence="1">Belongs to the metallo-dependent hydrolases superfamily.</text>
</comment>